<proteinExistence type="predicted"/>
<dbReference type="EMBL" id="CP032317">
    <property type="protein sequence ID" value="AYA37767.1"/>
    <property type="molecule type" value="Genomic_DNA"/>
</dbReference>
<evidence type="ECO:0000313" key="2">
    <source>
        <dbReference type="EMBL" id="AYA37767.1"/>
    </source>
</evidence>
<evidence type="ECO:0000313" key="3">
    <source>
        <dbReference type="Proteomes" id="UP000262802"/>
    </source>
</evidence>
<reference evidence="2 3" key="1">
    <citation type="submission" date="2018-09" db="EMBL/GenBank/DDBJ databases">
        <title>Hymenobacter medium sp. nov., isolated from R2A medium.</title>
        <authorList>
            <person name="Yingchao G."/>
        </authorList>
    </citation>
    <scope>NUCLEOTIDE SEQUENCE [LARGE SCALE GENOMIC DNA]</scope>
    <source>
        <strain evidence="3">sh-6</strain>
    </source>
</reference>
<feature type="transmembrane region" description="Helical" evidence="1">
    <location>
        <begin position="145"/>
        <end position="167"/>
    </location>
</feature>
<accession>A0A3B7RU14</accession>
<feature type="transmembrane region" description="Helical" evidence="1">
    <location>
        <begin position="333"/>
        <end position="351"/>
    </location>
</feature>
<dbReference type="OrthoDB" id="650539at2"/>
<keyword evidence="1" id="KW-0812">Transmembrane</keyword>
<name>A0A3B7RU14_9BACT</name>
<feature type="transmembrane region" description="Helical" evidence="1">
    <location>
        <begin position="275"/>
        <end position="293"/>
    </location>
</feature>
<sequence>MSQSHVPDAVATASGAIISPVQTAAGWGKPNSFGQYLLVPALYAAIMVLLAVVVLPYLGARPITERGLQEWDAEHYVFIRNHGYDLIRTAFFPAFPLLWRATGLAAVGIGVLNLGLFVLAFAALARAWRFTLAQQLLALSAPSMFFMAVPYSEALFFVAGTAALIGWRQQQAPLAWAGLLLCSCTRSVAFLFVPALLLAAWLLRRQENQLVWRQALGGALASGAGMLISLWMHYRDTGIWLAFAQAQRQGWNIRLQVPAWPLASWGGDMMTRYESLALLVGIACASYLGYLLLRPGKAVSLPFAVVFSLAYLAGVAAITVSTKGGTVASLSRYVFATPFFAVLLSWVLGQVRFSYKQLLWVWLAAEVCWLILFRSYGHVRTLLAYLLLGLAAIGVLATASPHRRVRQVALVLSVAGNSALLLLLLQRFLSHEWAG</sequence>
<feature type="transmembrane region" description="Helical" evidence="1">
    <location>
        <begin position="101"/>
        <end position="124"/>
    </location>
</feature>
<dbReference type="KEGG" id="hyh:D3Y59_12345"/>
<organism evidence="2 3">
    <name type="scientific">Hymenobacter oligotrophus</name>
    <dbReference type="NCBI Taxonomy" id="2319843"/>
    <lineage>
        <taxon>Bacteria</taxon>
        <taxon>Pseudomonadati</taxon>
        <taxon>Bacteroidota</taxon>
        <taxon>Cytophagia</taxon>
        <taxon>Cytophagales</taxon>
        <taxon>Hymenobacteraceae</taxon>
        <taxon>Hymenobacter</taxon>
    </lineage>
</organism>
<gene>
    <name evidence="2" type="ORF">D3Y59_12345</name>
</gene>
<feature type="transmembrane region" description="Helical" evidence="1">
    <location>
        <begin position="408"/>
        <end position="429"/>
    </location>
</feature>
<feature type="transmembrane region" description="Helical" evidence="1">
    <location>
        <begin position="300"/>
        <end position="321"/>
    </location>
</feature>
<evidence type="ECO:0000256" key="1">
    <source>
        <dbReference type="SAM" id="Phobius"/>
    </source>
</evidence>
<protein>
    <recommendedName>
        <fullName evidence="4">Glycosyltransferase RgtA/B/C/D-like domain-containing protein</fullName>
    </recommendedName>
</protein>
<keyword evidence="1" id="KW-0472">Membrane</keyword>
<dbReference type="Proteomes" id="UP000262802">
    <property type="component" value="Chromosome"/>
</dbReference>
<feature type="transmembrane region" description="Helical" evidence="1">
    <location>
        <begin position="215"/>
        <end position="234"/>
    </location>
</feature>
<feature type="transmembrane region" description="Helical" evidence="1">
    <location>
        <begin position="36"/>
        <end position="58"/>
    </location>
</feature>
<evidence type="ECO:0008006" key="4">
    <source>
        <dbReference type="Google" id="ProtNLM"/>
    </source>
</evidence>
<feature type="transmembrane region" description="Helical" evidence="1">
    <location>
        <begin position="358"/>
        <end position="376"/>
    </location>
</feature>
<feature type="transmembrane region" description="Helical" evidence="1">
    <location>
        <begin position="173"/>
        <end position="203"/>
    </location>
</feature>
<keyword evidence="1" id="KW-1133">Transmembrane helix</keyword>
<feature type="transmembrane region" description="Helical" evidence="1">
    <location>
        <begin position="382"/>
        <end position="401"/>
    </location>
</feature>
<dbReference type="AlphaFoldDB" id="A0A3B7RU14"/>
<keyword evidence="3" id="KW-1185">Reference proteome</keyword>